<accession>A0ABU6CXZ0</accession>
<keyword evidence="2" id="KW-1185">Reference proteome</keyword>
<evidence type="ECO:0000313" key="2">
    <source>
        <dbReference type="Proteomes" id="UP001308005"/>
    </source>
</evidence>
<protein>
    <submittedName>
        <fullName evidence="1">Type VI secretion system baseplate subunit TssK</fullName>
    </submittedName>
</protein>
<proteinExistence type="predicted"/>
<name>A0ABU6CXZ0_9GAMM</name>
<dbReference type="RefSeq" id="WP_324694767.1">
    <property type="nucleotide sequence ID" value="NZ_JAYMYJ010000093.1"/>
</dbReference>
<comment type="caution">
    <text evidence="1">The sequence shown here is derived from an EMBL/GenBank/DDBJ whole genome shotgun (WGS) entry which is preliminary data.</text>
</comment>
<reference evidence="2" key="1">
    <citation type="submission" date="2023-07" db="EMBL/GenBank/DDBJ databases">
        <title>The carbon used by Thiothrix.</title>
        <authorList>
            <person name="Chen L."/>
        </authorList>
    </citation>
    <scope>NUCLEOTIDE SEQUENCE [LARGE SCALE GENOMIC DNA]</scope>
</reference>
<gene>
    <name evidence="1" type="primary">tssK</name>
    <name evidence="1" type="ORF">VSS37_09840</name>
</gene>
<dbReference type="EMBL" id="JAYMYJ010000093">
    <property type="protein sequence ID" value="MEB4591278.1"/>
    <property type="molecule type" value="Genomic_DNA"/>
</dbReference>
<evidence type="ECO:0000313" key="1">
    <source>
        <dbReference type="EMBL" id="MEB4591278.1"/>
    </source>
</evidence>
<dbReference type="PANTHER" id="PTHR35566">
    <property type="entry name" value="BLR3599 PROTEIN"/>
    <property type="match status" value="1"/>
</dbReference>
<dbReference type="Proteomes" id="UP001308005">
    <property type="component" value="Unassembled WGS sequence"/>
</dbReference>
<dbReference type="NCBIfam" id="TIGR03353">
    <property type="entry name" value="VI_chp_4"/>
    <property type="match status" value="1"/>
</dbReference>
<dbReference type="InterPro" id="IPR010263">
    <property type="entry name" value="T6SS_TssK"/>
</dbReference>
<sequence>MDKDRVIWQEGLFLRPQHFQQQERFLLGWMEERCRVLRPYNWGFTALTLDAESLALGKLVVLACQGVFPDGTPFDAPNNTPAPPPLDVPADMKDCRIYLGLPLQRPGERDIRDDSTATALARYAIRDANVRDVYTQGMDDPAELQVGALQLSILTEKDNTRAFSLIPLARVVEKASDQGVKLEAAFIPTVLYCQASQRMAGFVREIQGLLKHRGDALAAHMAAPGAGGAAEVANFLQLQVINRYEPLFGHLDRLSALHPEDFYRLTLLLAGELATFTRQERRPPALPDYRHDDLDASFRPVMEEIRRAFSTVVEKKALRLEIVKHQYGVWVARIEDKTLLTAASFVLASKADLAPEKLRQTFPRQTTVSTVEKIANLVNAHLPGIELYPMQVAPPQIPYHVGFTYFEIDTRDAAWKQLESSGGLAVHIGAAYPGLELELWAIRP</sequence>
<dbReference type="PANTHER" id="PTHR35566:SF1">
    <property type="entry name" value="TYPE VI SECRETION SYSTEM BASEPLATE COMPONENT TSSK1"/>
    <property type="match status" value="1"/>
</dbReference>
<dbReference type="Pfam" id="PF05936">
    <property type="entry name" value="T6SS_VasE"/>
    <property type="match status" value="1"/>
</dbReference>
<organism evidence="1 2">
    <name type="scientific">Candidatus Thiothrix phosphatis</name>
    <dbReference type="NCBI Taxonomy" id="3112415"/>
    <lineage>
        <taxon>Bacteria</taxon>
        <taxon>Pseudomonadati</taxon>
        <taxon>Pseudomonadota</taxon>
        <taxon>Gammaproteobacteria</taxon>
        <taxon>Thiotrichales</taxon>
        <taxon>Thiotrichaceae</taxon>
        <taxon>Thiothrix</taxon>
    </lineage>
</organism>